<comment type="caution">
    <text evidence="8">The sequence shown here is derived from an EMBL/GenBank/DDBJ whole genome shotgun (WGS) entry which is preliminary data.</text>
</comment>
<feature type="transmembrane region" description="Helical" evidence="6">
    <location>
        <begin position="331"/>
        <end position="355"/>
    </location>
</feature>
<feature type="transmembrane region" description="Helical" evidence="6">
    <location>
        <begin position="12"/>
        <end position="37"/>
    </location>
</feature>
<comment type="subcellular location">
    <subcellularLocation>
        <location evidence="1">Membrane</location>
        <topology evidence="1">Multi-pass membrane protein</topology>
    </subcellularLocation>
</comment>
<sequence>MQRRSSKEEAPFPWRQCVVLALCNAAHFYTICSLFSYAGFLVVDLGWSPNVDEAGYVAGYLGSALVVGRLFTSVLWGRLADAFGRKPAILLSMAGILVGNLAFGITKTLHAALIVRAIFLGACNGWVSLMGVYVGEVGGASRQNRVNGYTLTGGTFCQLSGPAVAALLYNKIPRYPALAPSLLGACLALVAILLGSVWLTETKQPGYARVGDAEEPDVSVSSDVHSVLFAKGVFLRFALGFATFAAFDTIPLWAIASLKAGGLDLTRADLAITLTVASGVQVVYSFRFMASFMEGRGLRGSLVTAACAGASTLMFIPILGGLESPFGVKLLFLAVPVTVFYAAATTAFSAAQAIVNNVVRSAERGYANGVAATVEAVGKAAGPTFGAVVLATGFSRHHGGFAAFWCLASSLLLAVAVARKLPESVEKSLDDELATIEMTRRKEIGFDEGQDAWDAKLGKRDSEPVLAGLEDSAA</sequence>
<feature type="domain" description="Major facilitator superfamily (MFS) profile" evidence="7">
    <location>
        <begin position="16"/>
        <end position="426"/>
    </location>
</feature>
<evidence type="ECO:0000256" key="5">
    <source>
        <dbReference type="ARBA" id="ARBA00023136"/>
    </source>
</evidence>
<feature type="transmembrane region" description="Helical" evidence="6">
    <location>
        <begin position="175"/>
        <end position="199"/>
    </location>
</feature>
<feature type="transmembrane region" description="Helical" evidence="6">
    <location>
        <begin position="298"/>
        <end position="319"/>
    </location>
</feature>
<dbReference type="Gene3D" id="1.20.1250.20">
    <property type="entry name" value="MFS general substrate transporter like domains"/>
    <property type="match status" value="1"/>
</dbReference>
<name>A0A8J2SZ25_9STRA</name>
<organism evidence="8 9">
    <name type="scientific">Pelagomonas calceolata</name>
    <dbReference type="NCBI Taxonomy" id="35677"/>
    <lineage>
        <taxon>Eukaryota</taxon>
        <taxon>Sar</taxon>
        <taxon>Stramenopiles</taxon>
        <taxon>Ochrophyta</taxon>
        <taxon>Pelagophyceae</taxon>
        <taxon>Pelagomonadales</taxon>
        <taxon>Pelagomonadaceae</taxon>
        <taxon>Pelagomonas</taxon>
    </lineage>
</organism>
<dbReference type="InterPro" id="IPR036259">
    <property type="entry name" value="MFS_trans_sf"/>
</dbReference>
<accession>A0A8J2SZ25</accession>
<proteinExistence type="predicted"/>
<reference evidence="8" key="1">
    <citation type="submission" date="2021-11" db="EMBL/GenBank/DDBJ databases">
        <authorList>
            <consortium name="Genoscope - CEA"/>
            <person name="William W."/>
        </authorList>
    </citation>
    <scope>NUCLEOTIDE SEQUENCE</scope>
</reference>
<dbReference type="SUPFAM" id="SSF103473">
    <property type="entry name" value="MFS general substrate transporter"/>
    <property type="match status" value="1"/>
</dbReference>
<dbReference type="InterPro" id="IPR020846">
    <property type="entry name" value="MFS_dom"/>
</dbReference>
<evidence type="ECO:0000256" key="1">
    <source>
        <dbReference type="ARBA" id="ARBA00004141"/>
    </source>
</evidence>
<feature type="transmembrane region" description="Helical" evidence="6">
    <location>
        <begin position="376"/>
        <end position="394"/>
    </location>
</feature>
<keyword evidence="2" id="KW-0813">Transport</keyword>
<keyword evidence="3 6" id="KW-0812">Transmembrane</keyword>
<keyword evidence="5 6" id="KW-0472">Membrane</keyword>
<feature type="transmembrane region" description="Helical" evidence="6">
    <location>
        <begin position="268"/>
        <end position="286"/>
    </location>
</feature>
<evidence type="ECO:0000256" key="2">
    <source>
        <dbReference type="ARBA" id="ARBA00022448"/>
    </source>
</evidence>
<dbReference type="InterPro" id="IPR011701">
    <property type="entry name" value="MFS"/>
</dbReference>
<dbReference type="PANTHER" id="PTHR23504">
    <property type="entry name" value="MAJOR FACILITATOR SUPERFAMILY DOMAIN-CONTAINING PROTEIN 10"/>
    <property type="match status" value="1"/>
</dbReference>
<keyword evidence="9" id="KW-1185">Reference proteome</keyword>
<protein>
    <recommendedName>
        <fullName evidence="7">Major facilitator superfamily (MFS) profile domain-containing protein</fullName>
    </recommendedName>
</protein>
<dbReference type="GO" id="GO:0022857">
    <property type="term" value="F:transmembrane transporter activity"/>
    <property type="evidence" value="ECO:0007669"/>
    <property type="project" value="InterPro"/>
</dbReference>
<evidence type="ECO:0000256" key="3">
    <source>
        <dbReference type="ARBA" id="ARBA00022692"/>
    </source>
</evidence>
<evidence type="ECO:0000256" key="4">
    <source>
        <dbReference type="ARBA" id="ARBA00022989"/>
    </source>
</evidence>
<dbReference type="EMBL" id="CAKKNE010000005">
    <property type="protein sequence ID" value="CAH0376647.1"/>
    <property type="molecule type" value="Genomic_DNA"/>
</dbReference>
<feature type="transmembrane region" description="Helical" evidence="6">
    <location>
        <begin position="146"/>
        <end position="169"/>
    </location>
</feature>
<evidence type="ECO:0000313" key="9">
    <source>
        <dbReference type="Proteomes" id="UP000789595"/>
    </source>
</evidence>
<feature type="transmembrane region" description="Helical" evidence="6">
    <location>
        <begin position="400"/>
        <end position="418"/>
    </location>
</feature>
<dbReference type="PROSITE" id="PS50850">
    <property type="entry name" value="MFS"/>
    <property type="match status" value="1"/>
</dbReference>
<dbReference type="PANTHER" id="PTHR23504:SF15">
    <property type="entry name" value="MAJOR FACILITATOR SUPERFAMILY (MFS) PROFILE DOMAIN-CONTAINING PROTEIN"/>
    <property type="match status" value="1"/>
</dbReference>
<dbReference type="AlphaFoldDB" id="A0A8J2SZ25"/>
<evidence type="ECO:0000259" key="7">
    <source>
        <dbReference type="PROSITE" id="PS50850"/>
    </source>
</evidence>
<feature type="transmembrane region" description="Helical" evidence="6">
    <location>
        <begin position="233"/>
        <end position="256"/>
    </location>
</feature>
<evidence type="ECO:0000313" key="8">
    <source>
        <dbReference type="EMBL" id="CAH0376647.1"/>
    </source>
</evidence>
<dbReference type="Proteomes" id="UP000789595">
    <property type="component" value="Unassembled WGS sequence"/>
</dbReference>
<dbReference type="Pfam" id="PF07690">
    <property type="entry name" value="MFS_1"/>
    <property type="match status" value="1"/>
</dbReference>
<feature type="transmembrane region" description="Helical" evidence="6">
    <location>
        <begin position="111"/>
        <end position="134"/>
    </location>
</feature>
<gene>
    <name evidence="8" type="ORF">PECAL_5P12500</name>
</gene>
<keyword evidence="4 6" id="KW-1133">Transmembrane helix</keyword>
<feature type="transmembrane region" description="Helical" evidence="6">
    <location>
        <begin position="88"/>
        <end position="105"/>
    </location>
</feature>
<evidence type="ECO:0000256" key="6">
    <source>
        <dbReference type="SAM" id="Phobius"/>
    </source>
</evidence>
<feature type="transmembrane region" description="Helical" evidence="6">
    <location>
        <begin position="57"/>
        <end position="76"/>
    </location>
</feature>
<dbReference type="GO" id="GO:0016020">
    <property type="term" value="C:membrane"/>
    <property type="evidence" value="ECO:0007669"/>
    <property type="project" value="UniProtKB-SubCell"/>
</dbReference>
<dbReference type="OrthoDB" id="4139357at2759"/>